<dbReference type="PRINTS" id="PR00732">
    <property type="entry name" value="GLHYDRLASE4"/>
</dbReference>
<dbReference type="Proteomes" id="UP000265715">
    <property type="component" value="Unassembled WGS sequence"/>
</dbReference>
<dbReference type="InterPro" id="IPR022616">
    <property type="entry name" value="Glyco_hydro_4_C"/>
</dbReference>
<comment type="cofactor">
    <cofactor evidence="1">
        <name>Mn(2+)</name>
        <dbReference type="ChEBI" id="CHEBI:29035"/>
    </cofactor>
</comment>
<dbReference type="EC" id="3.2.1.22" evidence="14"/>
<keyword evidence="6 10" id="KW-0464">Manganese</keyword>
<keyword evidence="5 12" id="KW-0520">NAD</keyword>
<dbReference type="Pfam" id="PF11975">
    <property type="entry name" value="Glyco_hydro_4C"/>
    <property type="match status" value="1"/>
</dbReference>
<dbReference type="InterPro" id="IPR001088">
    <property type="entry name" value="Glyco_hydro_4"/>
</dbReference>
<dbReference type="GO" id="GO:0046872">
    <property type="term" value="F:metal ion binding"/>
    <property type="evidence" value="ECO:0007669"/>
    <property type="project" value="UniProtKB-KW"/>
</dbReference>
<dbReference type="PANTHER" id="PTHR32092:SF6">
    <property type="entry name" value="ALPHA-GALACTOSIDASE"/>
    <property type="match status" value="1"/>
</dbReference>
<keyword evidence="7" id="KW-0119">Carbohydrate metabolism</keyword>
<dbReference type="EMBL" id="QXDL01000254">
    <property type="protein sequence ID" value="RIH79004.1"/>
    <property type="molecule type" value="Genomic_DNA"/>
</dbReference>
<evidence type="ECO:0000256" key="10">
    <source>
        <dbReference type="PIRSR" id="PIRSR601088-3"/>
    </source>
</evidence>
<gene>
    <name evidence="14" type="primary">melA_2</name>
    <name evidence="14" type="ORF">Mterra_03629</name>
</gene>
<dbReference type="Gene3D" id="3.90.1820.10">
    <property type="entry name" value="AglA-like glucosidase"/>
    <property type="match status" value="1"/>
</dbReference>
<reference evidence="14 15" key="1">
    <citation type="submission" date="2018-08" db="EMBL/GenBank/DDBJ databases">
        <title>Meiothermus terrae DSM 26712 genome sequencing project.</title>
        <authorList>
            <person name="Da Costa M.S."/>
            <person name="Albuquerque L."/>
            <person name="Raposo P."/>
            <person name="Froufe H.J.C."/>
            <person name="Barroso C.S."/>
            <person name="Egas C."/>
        </authorList>
    </citation>
    <scope>NUCLEOTIDE SEQUENCE [LARGE SCALE GENOMIC DNA]</scope>
    <source>
        <strain evidence="14 15">DSM 26712</strain>
    </source>
</reference>
<feature type="site" description="Increases basicity of active site Tyr" evidence="11">
    <location>
        <position position="109"/>
    </location>
</feature>
<protein>
    <submittedName>
        <fullName evidence="14">Alpha-galactosidase</fullName>
        <ecNumber evidence="14">3.2.1.22</ecNumber>
    </submittedName>
</protein>
<keyword evidence="10" id="KW-0408">Iron</keyword>
<feature type="binding site" evidence="9">
    <location>
        <position position="147"/>
    </location>
    <ligand>
        <name>substrate</name>
    </ligand>
</feature>
<name>A0A399E2S1_9DEIN</name>
<keyword evidence="4 12" id="KW-0378">Hydrolase</keyword>
<evidence type="ECO:0000256" key="12">
    <source>
        <dbReference type="RuleBase" id="RU361152"/>
    </source>
</evidence>
<keyword evidence="8 12" id="KW-0326">Glycosidase</keyword>
<evidence type="ECO:0000256" key="2">
    <source>
        <dbReference type="ARBA" id="ARBA00010141"/>
    </source>
</evidence>
<dbReference type="OrthoDB" id="9808275at2"/>
<evidence type="ECO:0000313" key="14">
    <source>
        <dbReference type="EMBL" id="RIH79004.1"/>
    </source>
</evidence>
<dbReference type="RefSeq" id="WP_119316513.1">
    <property type="nucleotide sequence ID" value="NZ_QXDL01000254.1"/>
</dbReference>
<comment type="similarity">
    <text evidence="2 12">Belongs to the glycosyl hydrolase 4 family.</text>
</comment>
<organism evidence="14 15">
    <name type="scientific">Calidithermus terrae</name>
    <dbReference type="NCBI Taxonomy" id="1408545"/>
    <lineage>
        <taxon>Bacteria</taxon>
        <taxon>Thermotogati</taxon>
        <taxon>Deinococcota</taxon>
        <taxon>Deinococci</taxon>
        <taxon>Thermales</taxon>
        <taxon>Thermaceae</taxon>
        <taxon>Calidithermus</taxon>
    </lineage>
</organism>
<evidence type="ECO:0000259" key="13">
    <source>
        <dbReference type="Pfam" id="PF11975"/>
    </source>
</evidence>
<sequence length="451" mass="49682">MPKIVIIGAGGITFPLRLAADLLALPELHGSELVLMDLSLKRAVRTLRAVQELCAHHGVALEAWATDDRREALKGARYVILTFQVGGIEAYRADLEIPRKYGVDLPAGDTLGPGGVFRFLRSAPALRDVAEDVRALCPEAWVLNYTNPMAMNCLYLASFGVRVVGLCHSIPGTARMLAEKLGVPFEELDYLAAGINHQAWFLRLEHRGADLRPRLLERLRAEFLPEYGGSTPWTEGTSTYVGGQERVRAELMDAFGYFVSESSHHSSEYVPYFRKNPGLVSEYIPRRWDYLRFCIANAGKEEEQTRALVEALKRDLTPSAEYGMQILRALQGGRPARVYGNVVNRGYVENLPAGACVEVPCTVDAGGVHPQPVGKLPLQCAALNQTNLLPQQLAVAAVLEQNPEHVTHALLLDPLTAALLTPPQVQAMTAELLQAQQRWLPEFLRPGNVRA</sequence>
<feature type="domain" description="Glycosyl hydrolase family 4 C-terminal" evidence="13">
    <location>
        <begin position="193"/>
        <end position="416"/>
    </location>
</feature>
<evidence type="ECO:0000256" key="1">
    <source>
        <dbReference type="ARBA" id="ARBA00001936"/>
    </source>
</evidence>
<evidence type="ECO:0000313" key="15">
    <source>
        <dbReference type="Proteomes" id="UP000265715"/>
    </source>
</evidence>
<dbReference type="InterPro" id="IPR053715">
    <property type="entry name" value="GH4_Enzyme_sf"/>
</dbReference>
<comment type="cofactor">
    <cofactor evidence="12">
        <name>NAD(+)</name>
        <dbReference type="ChEBI" id="CHEBI:57540"/>
    </cofactor>
    <text evidence="12">Binds 1 NAD(+) per subunit.</text>
</comment>
<evidence type="ECO:0000256" key="3">
    <source>
        <dbReference type="ARBA" id="ARBA00022723"/>
    </source>
</evidence>
<accession>A0A399E2S1</accession>
<dbReference type="AlphaFoldDB" id="A0A399E2S1"/>
<dbReference type="SUPFAM" id="SSF51735">
    <property type="entry name" value="NAD(P)-binding Rossmann-fold domains"/>
    <property type="match status" value="1"/>
</dbReference>
<keyword evidence="15" id="KW-1185">Reference proteome</keyword>
<dbReference type="PANTHER" id="PTHR32092">
    <property type="entry name" value="6-PHOSPHO-BETA-GLUCOSIDASE-RELATED"/>
    <property type="match status" value="1"/>
</dbReference>
<dbReference type="InterPro" id="IPR015955">
    <property type="entry name" value="Lactate_DH/Glyco_Ohase_4_C"/>
</dbReference>
<dbReference type="GO" id="GO:0016616">
    <property type="term" value="F:oxidoreductase activity, acting on the CH-OH group of donors, NAD or NADP as acceptor"/>
    <property type="evidence" value="ECO:0007669"/>
    <property type="project" value="InterPro"/>
</dbReference>
<dbReference type="NCBIfam" id="NF011657">
    <property type="entry name" value="PRK15076.1"/>
    <property type="match status" value="1"/>
</dbReference>
<evidence type="ECO:0000256" key="5">
    <source>
        <dbReference type="ARBA" id="ARBA00023027"/>
    </source>
</evidence>
<dbReference type="GO" id="GO:0004557">
    <property type="term" value="F:alpha-galactosidase activity"/>
    <property type="evidence" value="ECO:0007669"/>
    <property type="project" value="UniProtKB-EC"/>
</dbReference>
<keyword evidence="3 10" id="KW-0479">Metal-binding</keyword>
<dbReference type="Pfam" id="PF02056">
    <property type="entry name" value="Glyco_hydro_4"/>
    <property type="match status" value="1"/>
</dbReference>
<feature type="binding site" evidence="10">
    <location>
        <position position="167"/>
    </location>
    <ligand>
        <name>Mn(2+)</name>
        <dbReference type="ChEBI" id="CHEBI:29035"/>
    </ligand>
</feature>
<comment type="caution">
    <text evidence="14">The sequence shown here is derived from an EMBL/GenBank/DDBJ whole genome shotgun (WGS) entry which is preliminary data.</text>
</comment>
<evidence type="ECO:0000256" key="8">
    <source>
        <dbReference type="ARBA" id="ARBA00023295"/>
    </source>
</evidence>
<dbReference type="SUPFAM" id="SSF56327">
    <property type="entry name" value="LDH C-terminal domain-like"/>
    <property type="match status" value="1"/>
</dbReference>
<proteinExistence type="inferred from homology"/>
<dbReference type="InterPro" id="IPR036291">
    <property type="entry name" value="NAD(P)-bd_dom_sf"/>
</dbReference>
<evidence type="ECO:0000256" key="9">
    <source>
        <dbReference type="PIRSR" id="PIRSR601088-2"/>
    </source>
</evidence>
<evidence type="ECO:0000256" key="4">
    <source>
        <dbReference type="ARBA" id="ARBA00022801"/>
    </source>
</evidence>
<evidence type="ECO:0000256" key="7">
    <source>
        <dbReference type="ARBA" id="ARBA00023277"/>
    </source>
</evidence>
<keyword evidence="10" id="KW-0533">Nickel</keyword>
<evidence type="ECO:0000256" key="11">
    <source>
        <dbReference type="PIRSR" id="PIRSR601088-4"/>
    </source>
</evidence>
<feature type="binding site" evidence="10">
    <location>
        <position position="197"/>
    </location>
    <ligand>
        <name>Mn(2+)</name>
        <dbReference type="ChEBI" id="CHEBI:29035"/>
    </ligand>
</feature>
<evidence type="ECO:0000256" key="6">
    <source>
        <dbReference type="ARBA" id="ARBA00023211"/>
    </source>
</evidence>
<dbReference type="GO" id="GO:0005975">
    <property type="term" value="P:carbohydrate metabolic process"/>
    <property type="evidence" value="ECO:0007669"/>
    <property type="project" value="InterPro"/>
</dbReference>
<keyword evidence="10" id="KW-0170">Cobalt</keyword>